<evidence type="ECO:0000313" key="2">
    <source>
        <dbReference type="Proteomes" id="UP001154282"/>
    </source>
</evidence>
<dbReference type="AlphaFoldDB" id="A0AAV0LTK5"/>
<proteinExistence type="predicted"/>
<sequence length="136" mass="15044">MVVCHAAQEPNHRRDSSRRWFKTSTREDCRKLRNVNWDVVPPGCMNCTICPFACHRLNPPPPPPSPVLPYPSDVGPPPPPPLNCTTVPVQCCQYPTTTITPPVGYGYQPVDNYSAPLSPVRFTLVVVLLLSIVALL</sequence>
<keyword evidence="2" id="KW-1185">Reference proteome</keyword>
<accession>A0AAV0LTK5</accession>
<dbReference type="Proteomes" id="UP001154282">
    <property type="component" value="Unassembled WGS sequence"/>
</dbReference>
<dbReference type="EMBL" id="CAMGYJ010000006">
    <property type="protein sequence ID" value="CAI0437510.1"/>
    <property type="molecule type" value="Genomic_DNA"/>
</dbReference>
<organism evidence="1 2">
    <name type="scientific">Linum tenue</name>
    <dbReference type="NCBI Taxonomy" id="586396"/>
    <lineage>
        <taxon>Eukaryota</taxon>
        <taxon>Viridiplantae</taxon>
        <taxon>Streptophyta</taxon>
        <taxon>Embryophyta</taxon>
        <taxon>Tracheophyta</taxon>
        <taxon>Spermatophyta</taxon>
        <taxon>Magnoliopsida</taxon>
        <taxon>eudicotyledons</taxon>
        <taxon>Gunneridae</taxon>
        <taxon>Pentapetalae</taxon>
        <taxon>rosids</taxon>
        <taxon>fabids</taxon>
        <taxon>Malpighiales</taxon>
        <taxon>Linaceae</taxon>
        <taxon>Linum</taxon>
    </lineage>
</organism>
<comment type="caution">
    <text evidence="1">The sequence shown here is derived from an EMBL/GenBank/DDBJ whole genome shotgun (WGS) entry which is preliminary data.</text>
</comment>
<gene>
    <name evidence="1" type="ORF">LITE_LOCUS25493</name>
</gene>
<name>A0AAV0LTK5_9ROSI</name>
<protein>
    <submittedName>
        <fullName evidence="1">Uncharacterized protein</fullName>
    </submittedName>
</protein>
<reference evidence="1" key="1">
    <citation type="submission" date="2022-08" db="EMBL/GenBank/DDBJ databases">
        <authorList>
            <person name="Gutierrez-Valencia J."/>
        </authorList>
    </citation>
    <scope>NUCLEOTIDE SEQUENCE</scope>
</reference>
<evidence type="ECO:0000313" key="1">
    <source>
        <dbReference type="EMBL" id="CAI0437510.1"/>
    </source>
</evidence>